<name>A0A8S0SB58_OLEEU</name>
<dbReference type="GO" id="GO:0051119">
    <property type="term" value="F:sugar transmembrane transporter activity"/>
    <property type="evidence" value="ECO:0007669"/>
    <property type="project" value="InterPro"/>
</dbReference>
<feature type="transmembrane region" description="Helical" evidence="1">
    <location>
        <begin position="108"/>
        <end position="133"/>
    </location>
</feature>
<dbReference type="InterPro" id="IPR047664">
    <property type="entry name" value="SWEET"/>
</dbReference>
<sequence length="174" mass="19819">MQFCSWNFREPPCFCVISSPMLPYIYALLNCLICLWYRTPIISLSIILIFTVNFVGAIFQLIYIIIFFVYGDRTKKVKMLGLLLAVFSAFGAIVVLSIKVFEPLNRQLLVGYLSVFSLISMFASPLFIINLVIRTKSVPNGTGAILGVIQLVLYFCYSRKFGKELRRPLLESYA</sequence>
<dbReference type="EMBL" id="CACTIH010004079">
    <property type="protein sequence ID" value="CAA2989298.1"/>
    <property type="molecule type" value="Genomic_DNA"/>
</dbReference>
<evidence type="ECO:0000256" key="1">
    <source>
        <dbReference type="SAM" id="Phobius"/>
    </source>
</evidence>
<feature type="transmembrane region" description="Helical" evidence="1">
    <location>
        <begin position="139"/>
        <end position="157"/>
    </location>
</feature>
<keyword evidence="3" id="KW-1185">Reference proteome</keyword>
<keyword evidence="1" id="KW-0472">Membrane</keyword>
<dbReference type="Gramene" id="OE9A101670T2">
    <property type="protein sequence ID" value="OE9A101670C2"/>
    <property type="gene ID" value="OE9A101670"/>
</dbReference>
<dbReference type="PANTHER" id="PTHR10791">
    <property type="entry name" value="RAG1-ACTIVATING PROTEIN 1"/>
    <property type="match status" value="1"/>
</dbReference>
<feature type="transmembrane region" description="Helical" evidence="1">
    <location>
        <begin position="44"/>
        <end position="70"/>
    </location>
</feature>
<comment type="caution">
    <text evidence="2">The sequence shown here is derived from an EMBL/GenBank/DDBJ whole genome shotgun (WGS) entry which is preliminary data.</text>
</comment>
<keyword evidence="2" id="KW-0813">Transport</keyword>
<dbReference type="Proteomes" id="UP000594638">
    <property type="component" value="Unassembled WGS sequence"/>
</dbReference>
<protein>
    <submittedName>
        <fullName evidence="2">Bidirectional sugar transporter SWEET2a-like</fullName>
    </submittedName>
</protein>
<feature type="transmembrane region" description="Helical" evidence="1">
    <location>
        <begin position="82"/>
        <end position="101"/>
    </location>
</feature>
<evidence type="ECO:0000313" key="2">
    <source>
        <dbReference type="EMBL" id="CAA2989298.1"/>
    </source>
</evidence>
<dbReference type="AlphaFoldDB" id="A0A8S0SB58"/>
<feature type="transmembrane region" description="Helical" evidence="1">
    <location>
        <begin position="20"/>
        <end position="37"/>
    </location>
</feature>
<keyword evidence="2" id="KW-0762">Sugar transport</keyword>
<keyword evidence="1" id="KW-1133">Transmembrane helix</keyword>
<accession>A0A8S0SB58</accession>
<dbReference type="PANTHER" id="PTHR10791:SF57">
    <property type="entry name" value="BIDIRECTIONAL SUGAR TRANSPORTER SWEET2A"/>
    <property type="match status" value="1"/>
</dbReference>
<evidence type="ECO:0000313" key="3">
    <source>
        <dbReference type="Proteomes" id="UP000594638"/>
    </source>
</evidence>
<organism evidence="2 3">
    <name type="scientific">Olea europaea subsp. europaea</name>
    <dbReference type="NCBI Taxonomy" id="158383"/>
    <lineage>
        <taxon>Eukaryota</taxon>
        <taxon>Viridiplantae</taxon>
        <taxon>Streptophyta</taxon>
        <taxon>Embryophyta</taxon>
        <taxon>Tracheophyta</taxon>
        <taxon>Spermatophyta</taxon>
        <taxon>Magnoliopsida</taxon>
        <taxon>eudicotyledons</taxon>
        <taxon>Gunneridae</taxon>
        <taxon>Pentapetalae</taxon>
        <taxon>asterids</taxon>
        <taxon>lamiids</taxon>
        <taxon>Lamiales</taxon>
        <taxon>Oleaceae</taxon>
        <taxon>Oleeae</taxon>
        <taxon>Olea</taxon>
    </lineage>
</organism>
<dbReference type="OrthoDB" id="409725at2759"/>
<proteinExistence type="predicted"/>
<dbReference type="GO" id="GO:0016020">
    <property type="term" value="C:membrane"/>
    <property type="evidence" value="ECO:0007669"/>
    <property type="project" value="TreeGrafter"/>
</dbReference>
<keyword evidence="1" id="KW-0812">Transmembrane</keyword>
<reference evidence="2 3" key="1">
    <citation type="submission" date="2019-12" db="EMBL/GenBank/DDBJ databases">
        <authorList>
            <person name="Alioto T."/>
            <person name="Alioto T."/>
            <person name="Gomez Garrido J."/>
        </authorList>
    </citation>
    <scope>NUCLEOTIDE SEQUENCE [LARGE SCALE GENOMIC DNA]</scope>
</reference>
<gene>
    <name evidence="2" type="ORF">OLEA9_A101670</name>
</gene>